<sequence length="318" mass="35824">MTKHCNSELFDVRDTIIAPSLAPPDCLVPFPTRTSVGTTGRNCEDGVLTCVDHQGFPPLRRLDRDTPDIARWSLSDVLVAHPWAMESSNPSFDTDPPLSFDSGLTLDTQPSMCQPYHNAEANNWTVPTIPHTSPPAVFSWPFIPMPFGCYYIYQSSAAYGVVFTSCPIINTPSQTDSFSHREWPQNVTGIYPSTDYGLSDQQRDSLPQQVNQSPLQQASDQYHETITPQYIAEHSKANVAEVSTTETQALDRLSPKDRFLLDCRLGGMEWKPITAEYIKRWERTTASALRAKFCRLTRRHPNISRITKSTSRKPSRRS</sequence>
<dbReference type="GeneID" id="42034760"/>
<organism evidence="1">
    <name type="scientific">Fusarium odoratissimum (strain NRRL 54006)</name>
    <dbReference type="NCBI Taxonomy" id="1089451"/>
    <lineage>
        <taxon>Eukaryota</taxon>
        <taxon>Fungi</taxon>
        <taxon>Dikarya</taxon>
        <taxon>Ascomycota</taxon>
        <taxon>Pezizomycotina</taxon>
        <taxon>Sordariomycetes</taxon>
        <taxon>Hypocreomycetidae</taxon>
        <taxon>Hypocreales</taxon>
        <taxon>Nectriaceae</taxon>
        <taxon>Fusarium</taxon>
        <taxon>Fusarium oxysporum species complex</taxon>
        <taxon>Fusarium oxysporum f. sp. cubense (strain race 4)</taxon>
    </lineage>
</organism>
<dbReference type="EMBL" id="JH658287">
    <property type="protein sequence ID" value="EXL98026.1"/>
    <property type="molecule type" value="Genomic_DNA"/>
</dbReference>
<accession>X0JNM6</accession>
<proteinExistence type="predicted"/>
<dbReference type="AlphaFoldDB" id="X0JNM6"/>
<dbReference type="VEuPathDB" id="FungiDB:FOIG_09585"/>
<dbReference type="Proteomes" id="UP000030685">
    <property type="component" value="Unassembled WGS sequence"/>
</dbReference>
<gene>
    <name evidence="1" type="ORF">FOIG_09585</name>
</gene>
<evidence type="ECO:0000313" key="1">
    <source>
        <dbReference type="EMBL" id="EXL98026.1"/>
    </source>
</evidence>
<dbReference type="RefSeq" id="XP_031060116.1">
    <property type="nucleotide sequence ID" value="XM_031209865.1"/>
</dbReference>
<name>X0JNM6_FUSO5</name>
<dbReference type="HOGENOM" id="CLU_075853_0_0_1"/>
<protein>
    <recommendedName>
        <fullName evidence="2">Myb-like domain-containing protein</fullName>
    </recommendedName>
</protein>
<reference evidence="1" key="2">
    <citation type="submission" date="2012-05" db="EMBL/GenBank/DDBJ databases">
        <title>The Genome Annotation of Fusarium oxysporum II5.</title>
        <authorList>
            <consortium name="The Broad Institute Genomics Platform"/>
            <person name="Ma L.-J."/>
            <person name="Corby-Kistler H."/>
            <person name="Broz K."/>
            <person name="Gale L.R."/>
            <person name="Jonkers W."/>
            <person name="O'Donnell K."/>
            <person name="Ploetz R."/>
            <person name="Steinberg C."/>
            <person name="Schwartz D.C."/>
            <person name="VanEtten H."/>
            <person name="Zhou S."/>
            <person name="Young S.K."/>
            <person name="Zeng Q."/>
            <person name="Gargeya S."/>
            <person name="Fitzgerald M."/>
            <person name="Abouelleil A."/>
            <person name="Alvarado L."/>
            <person name="Chapman S.B."/>
            <person name="Gainer-Dewar J."/>
            <person name="Goldberg J."/>
            <person name="Griggs A."/>
            <person name="Gujja S."/>
            <person name="Hansen M."/>
            <person name="Howarth C."/>
            <person name="Imamovic A."/>
            <person name="Ireland A."/>
            <person name="Larimer J."/>
            <person name="McCowan C."/>
            <person name="Murphy C."/>
            <person name="Pearson M."/>
            <person name="Poon T.W."/>
            <person name="Priest M."/>
            <person name="Roberts A."/>
            <person name="Saif S."/>
            <person name="Shea T."/>
            <person name="Sykes S."/>
            <person name="Wortman J."/>
            <person name="Nusbaum C."/>
            <person name="Birren B."/>
        </authorList>
    </citation>
    <scope>NUCLEOTIDE SEQUENCE</scope>
    <source>
        <strain evidence="1">54006</strain>
    </source>
</reference>
<reference evidence="1" key="1">
    <citation type="submission" date="2011-11" db="EMBL/GenBank/DDBJ databases">
        <title>The Genome Sequence of Fusarium oxysporum II5.</title>
        <authorList>
            <consortium name="The Broad Institute Genome Sequencing Platform"/>
            <person name="Ma L.-J."/>
            <person name="Gale L.R."/>
            <person name="Schwartz D.C."/>
            <person name="Zhou S."/>
            <person name="Corby-Kistler H."/>
            <person name="Young S.K."/>
            <person name="Zeng Q."/>
            <person name="Gargeya S."/>
            <person name="Fitzgerald M."/>
            <person name="Haas B."/>
            <person name="Abouelleil A."/>
            <person name="Alvarado L."/>
            <person name="Arachchi H.M."/>
            <person name="Berlin A."/>
            <person name="Brown A."/>
            <person name="Chapman S.B."/>
            <person name="Chen Z."/>
            <person name="Dunbar C."/>
            <person name="Freedman E."/>
            <person name="Gearin G."/>
            <person name="Goldberg J."/>
            <person name="Griggs A."/>
            <person name="Gujja S."/>
            <person name="Heiman D."/>
            <person name="Howarth C."/>
            <person name="Larson L."/>
            <person name="Lui A."/>
            <person name="MacDonald P.J.P."/>
            <person name="Montmayeur A."/>
            <person name="Murphy C."/>
            <person name="Neiman D."/>
            <person name="Pearson M."/>
            <person name="Priest M."/>
            <person name="Roberts A."/>
            <person name="Saif S."/>
            <person name="Shea T."/>
            <person name="Shenoy N."/>
            <person name="Sisk P."/>
            <person name="Stolte C."/>
            <person name="Sykes S."/>
            <person name="Wortman J."/>
            <person name="Nusbaum C."/>
            <person name="Birren B."/>
        </authorList>
    </citation>
    <scope>NUCLEOTIDE SEQUENCE [LARGE SCALE GENOMIC DNA]</scope>
    <source>
        <strain evidence="1">54006</strain>
    </source>
</reference>
<evidence type="ECO:0008006" key="2">
    <source>
        <dbReference type="Google" id="ProtNLM"/>
    </source>
</evidence>